<dbReference type="GO" id="GO:0005778">
    <property type="term" value="C:peroxisomal membrane"/>
    <property type="evidence" value="ECO:0007669"/>
    <property type="project" value="TreeGrafter"/>
</dbReference>
<evidence type="ECO:0000313" key="8">
    <source>
        <dbReference type="Proteomes" id="UP000187013"/>
    </source>
</evidence>
<protein>
    <submittedName>
        <fullName evidence="7">Uncharacterized protein</fullName>
    </submittedName>
</protein>
<feature type="transmembrane region" description="Helical" evidence="6">
    <location>
        <begin position="104"/>
        <end position="129"/>
    </location>
</feature>
<evidence type="ECO:0000256" key="2">
    <source>
        <dbReference type="ARBA" id="ARBA00006824"/>
    </source>
</evidence>
<proteinExistence type="inferred from homology"/>
<dbReference type="eggNOG" id="KOG1944">
    <property type="taxonomic scope" value="Eukaryota"/>
</dbReference>
<keyword evidence="4 6" id="KW-1133">Transmembrane helix</keyword>
<sequence length="205" mass="22578">MDITRRYNRALAQKPLLTKVLTGAILASLGELTSQLTTGFISKKQQGILKKLSYVGKIIARNPSKILLMFCYGGFINAPINHYLYGWITQITNGKIVSTKLRKLVQLIASLAIVSPIQVGCLVSALTVVNQNVGRALSKYPSMIRENLKAKYFKILSSSLVTSTILVSIAQRYISPAKWSVFFNFAYAILGTGQNIYLKIASTAK</sequence>
<dbReference type="PANTHER" id="PTHR11266">
    <property type="entry name" value="PEROXISOMAL MEMBRANE PROTEIN 2, PXMP2 MPV17"/>
    <property type="match status" value="1"/>
</dbReference>
<dbReference type="OrthoDB" id="860at2759"/>
<evidence type="ECO:0000256" key="4">
    <source>
        <dbReference type="ARBA" id="ARBA00022989"/>
    </source>
</evidence>
<dbReference type="PANTHER" id="PTHR11266:SF93">
    <property type="entry name" value="INTEGRAL MEMBRANE PROTEIN 25D9-6"/>
    <property type="match status" value="1"/>
</dbReference>
<reference evidence="7 8" key="1">
    <citation type="submission" date="2016-08" db="EMBL/GenBank/DDBJ databases">
        <title>Draft genome sequence of allopolyploid Zygosaccharomyces rouxii.</title>
        <authorList>
            <person name="Watanabe J."/>
            <person name="Uehara K."/>
            <person name="Mogi Y."/>
            <person name="Tsukioka Y."/>
        </authorList>
    </citation>
    <scope>NUCLEOTIDE SEQUENCE [LARGE SCALE GENOMIC DNA]</scope>
    <source>
        <strain evidence="7 8">NBRC 110957</strain>
    </source>
</reference>
<dbReference type="AlphaFoldDB" id="A0A1Q2ZUM4"/>
<evidence type="ECO:0000256" key="6">
    <source>
        <dbReference type="RuleBase" id="RU363053"/>
    </source>
</evidence>
<name>A0A1Q2ZUM4_ZYGRO</name>
<dbReference type="InterPro" id="IPR007248">
    <property type="entry name" value="Mpv17_PMP22"/>
</dbReference>
<feature type="transmembrane region" description="Helical" evidence="6">
    <location>
        <begin position="152"/>
        <end position="173"/>
    </location>
</feature>
<keyword evidence="5 6" id="KW-0472">Membrane</keyword>
<evidence type="ECO:0000313" key="7">
    <source>
        <dbReference type="EMBL" id="GAV47222.1"/>
    </source>
</evidence>
<evidence type="ECO:0000256" key="5">
    <source>
        <dbReference type="ARBA" id="ARBA00023136"/>
    </source>
</evidence>
<keyword evidence="3 6" id="KW-0812">Transmembrane</keyword>
<accession>A0A1Q2ZUM4</accession>
<feature type="transmembrane region" description="Helical" evidence="6">
    <location>
        <begin position="179"/>
        <end position="198"/>
    </location>
</feature>
<feature type="transmembrane region" description="Helical" evidence="6">
    <location>
        <begin position="66"/>
        <end position="84"/>
    </location>
</feature>
<comment type="subcellular location">
    <subcellularLocation>
        <location evidence="1">Membrane</location>
        <topology evidence="1">Multi-pass membrane protein</topology>
    </subcellularLocation>
</comment>
<evidence type="ECO:0000256" key="3">
    <source>
        <dbReference type="ARBA" id="ARBA00022692"/>
    </source>
</evidence>
<comment type="similarity">
    <text evidence="2 6">Belongs to the peroxisomal membrane protein PXMP2/4 family.</text>
</comment>
<gene>
    <name evidence="7" type="ORF">ZYGR_0H00630</name>
</gene>
<dbReference type="Proteomes" id="UP000187013">
    <property type="component" value="Unassembled WGS sequence"/>
</dbReference>
<dbReference type="EMBL" id="BDGX01000008">
    <property type="protein sequence ID" value="GAV47222.1"/>
    <property type="molecule type" value="Genomic_DNA"/>
</dbReference>
<comment type="caution">
    <text evidence="7">The sequence shown here is derived from an EMBL/GenBank/DDBJ whole genome shotgun (WGS) entry which is preliminary data.</text>
</comment>
<organism evidence="7 8">
    <name type="scientific">Zygosaccharomyces rouxii</name>
    <dbReference type="NCBI Taxonomy" id="4956"/>
    <lineage>
        <taxon>Eukaryota</taxon>
        <taxon>Fungi</taxon>
        <taxon>Dikarya</taxon>
        <taxon>Ascomycota</taxon>
        <taxon>Saccharomycotina</taxon>
        <taxon>Saccharomycetes</taxon>
        <taxon>Saccharomycetales</taxon>
        <taxon>Saccharomycetaceae</taxon>
        <taxon>Zygosaccharomyces</taxon>
    </lineage>
</organism>
<evidence type="ECO:0000256" key="1">
    <source>
        <dbReference type="ARBA" id="ARBA00004141"/>
    </source>
</evidence>